<accession>A0A0N1IAP5</accession>
<evidence type="ECO:0000313" key="6">
    <source>
        <dbReference type="Proteomes" id="UP000038009"/>
    </source>
</evidence>
<evidence type="ECO:0000256" key="4">
    <source>
        <dbReference type="SAM" id="MobiDB-lite"/>
    </source>
</evidence>
<dbReference type="AlphaFoldDB" id="A0A0N1IAP5"/>
<organism evidence="5 6">
    <name type="scientific">Leptomonas seymouri</name>
    <dbReference type="NCBI Taxonomy" id="5684"/>
    <lineage>
        <taxon>Eukaryota</taxon>
        <taxon>Discoba</taxon>
        <taxon>Euglenozoa</taxon>
        <taxon>Kinetoplastea</taxon>
        <taxon>Metakinetoplastina</taxon>
        <taxon>Trypanosomatida</taxon>
        <taxon>Trypanosomatidae</taxon>
        <taxon>Leishmaniinae</taxon>
        <taxon>Leptomonas</taxon>
    </lineage>
</organism>
<dbReference type="Gene3D" id="3.30.470.20">
    <property type="entry name" value="ATP-grasp fold, B domain"/>
    <property type="match status" value="1"/>
</dbReference>
<evidence type="ECO:0000256" key="2">
    <source>
        <dbReference type="ARBA" id="ARBA00022741"/>
    </source>
</evidence>
<dbReference type="PANTHER" id="PTHR12241:SF160">
    <property type="entry name" value="TYROSINE LIGASE PROTEIN, PUTATIVE-RELATED"/>
    <property type="match status" value="1"/>
</dbReference>
<dbReference type="GO" id="GO:0005524">
    <property type="term" value="F:ATP binding"/>
    <property type="evidence" value="ECO:0007669"/>
    <property type="project" value="UniProtKB-KW"/>
</dbReference>
<keyword evidence="3" id="KW-0067">ATP-binding</keyword>
<dbReference type="GO" id="GO:0070740">
    <property type="term" value="F:tubulin-glutamic acid ligase activity"/>
    <property type="evidence" value="ECO:0007669"/>
    <property type="project" value="TreeGrafter"/>
</dbReference>
<evidence type="ECO:0000256" key="1">
    <source>
        <dbReference type="ARBA" id="ARBA00022598"/>
    </source>
</evidence>
<name>A0A0N1IAP5_LEPSE</name>
<feature type="region of interest" description="Disordered" evidence="4">
    <location>
        <begin position="1"/>
        <end position="26"/>
    </location>
</feature>
<dbReference type="GO" id="GO:0000226">
    <property type="term" value="P:microtubule cytoskeleton organization"/>
    <property type="evidence" value="ECO:0007669"/>
    <property type="project" value="TreeGrafter"/>
</dbReference>
<feature type="compositionally biased region" description="Basic and acidic residues" evidence="4">
    <location>
        <begin position="222"/>
        <end position="238"/>
    </location>
</feature>
<proteinExistence type="predicted"/>
<keyword evidence="6" id="KW-1185">Reference proteome</keyword>
<feature type="compositionally biased region" description="Low complexity" evidence="4">
    <location>
        <begin position="125"/>
        <end position="136"/>
    </location>
</feature>
<dbReference type="PROSITE" id="PS51221">
    <property type="entry name" value="TTL"/>
    <property type="match status" value="1"/>
</dbReference>
<dbReference type="PANTHER" id="PTHR12241">
    <property type="entry name" value="TUBULIN POLYGLUTAMYLASE"/>
    <property type="match status" value="1"/>
</dbReference>
<feature type="region of interest" description="Disordered" evidence="4">
    <location>
        <begin position="105"/>
        <end position="154"/>
    </location>
</feature>
<gene>
    <name evidence="5" type="ORF">ABL78_0151</name>
</gene>
<dbReference type="SUPFAM" id="SSF56059">
    <property type="entry name" value="Glutathione synthetase ATP-binding domain-like"/>
    <property type="match status" value="1"/>
</dbReference>
<dbReference type="OMA" id="FNILWAK"/>
<dbReference type="InterPro" id="IPR004344">
    <property type="entry name" value="TTL/TTLL_fam"/>
</dbReference>
<sequence length="742" mass="82988">MSASASESASQSSLPESSSMPALPPISSTQNVVIASNVQSRVVRQQPALPSVSRELVAPCASKTPSFYPQSLWWEAQQGKEDTDRATRKRTYRASDYPPLTIGKYVVDPTGKDFSDPRYVPNGNSASSARSRSSSRAPRRGDANGAGASSRTSSVSVANISGCMTPSTATAISFAKTSDEEEEDLAPRVAAKRKAYSMVLPLYSSSAASFYFPPSYAQSSRDVNDRRGPPKVINEDLHPNDRADMPLSFVQVRENNMNRMGLYKIGPGAVAFNVVIKAFEAAGLKYTDSNKDFNVLWAKRATTYTLSSMNAYQKVNHFPGTWGVGRKDRLAYNIRRMQRYFGKEDFDIVPTTFLIPHEEAELRRDAEENPGTPEKPLIYILKPGASSCGRGIRLFKGIPPIPRGLVRDKELVCQRYIGNPLLIYGRKFDLRLYCVVTSFDPLRIYLFDEGLVRFAAEKYHGPDQDIDNIHVHLTNYSVNKTAELSRESNGKDYDSDDQLDIKWCISDFKRHLEEHHPLGLKAWENIQAECEDIVIKAFLSIEHSVVEEVGRSCADRSGRNCFELFGLDLMADDELRVRLLEVNIMPSLATGSSLDKAVKSRMLAHLLTLVRVIPYRRDSQLDPNNSEGVYVPRGIQRQAGERSYKFGKHPFPSSRIVEQPLLTAFNDPSVEDSYLSKAETLMVREYEEELHCSGGFRCIFPVGETVERYLPFFLHGVRRSNYVLASAAVMKSKNPDTRLSEA</sequence>
<protein>
    <submittedName>
        <fullName evidence="5">Putative tubulin tyrosine ligase</fullName>
    </submittedName>
</protein>
<keyword evidence="1 5" id="KW-0436">Ligase</keyword>
<comment type="caution">
    <text evidence="5">The sequence shown here is derived from an EMBL/GenBank/DDBJ whole genome shotgun (WGS) entry which is preliminary data.</text>
</comment>
<keyword evidence="2" id="KW-0547">Nucleotide-binding</keyword>
<dbReference type="OrthoDB" id="202825at2759"/>
<feature type="compositionally biased region" description="Low complexity" evidence="4">
    <location>
        <begin position="1"/>
        <end position="21"/>
    </location>
</feature>
<dbReference type="EMBL" id="LJSK01000002">
    <property type="protein sequence ID" value="KPI90715.1"/>
    <property type="molecule type" value="Genomic_DNA"/>
</dbReference>
<dbReference type="GO" id="GO:0015631">
    <property type="term" value="F:tubulin binding"/>
    <property type="evidence" value="ECO:0007669"/>
    <property type="project" value="TreeGrafter"/>
</dbReference>
<reference evidence="5 6" key="1">
    <citation type="journal article" date="2015" name="PLoS Pathog.">
        <title>Leptomonas seymouri: Adaptations to the Dixenous Life Cycle Analyzed by Genome Sequencing, Transcriptome Profiling and Co-infection with Leishmania donovani.</title>
        <authorList>
            <person name="Kraeva N."/>
            <person name="Butenko A."/>
            <person name="Hlavacova J."/>
            <person name="Kostygov A."/>
            <person name="Myskova J."/>
            <person name="Grybchuk D."/>
            <person name="Lestinova T."/>
            <person name="Votypka J."/>
            <person name="Volf P."/>
            <person name="Opperdoes F."/>
            <person name="Flegontov P."/>
            <person name="Lukes J."/>
            <person name="Yurchenko V."/>
        </authorList>
    </citation>
    <scope>NUCLEOTIDE SEQUENCE [LARGE SCALE GENOMIC DNA]</scope>
    <source>
        <strain evidence="5 6">ATCC 30220</strain>
    </source>
</reference>
<feature type="region of interest" description="Disordered" evidence="4">
    <location>
        <begin position="219"/>
        <end position="238"/>
    </location>
</feature>
<dbReference type="Proteomes" id="UP000038009">
    <property type="component" value="Unassembled WGS sequence"/>
</dbReference>
<evidence type="ECO:0000256" key="3">
    <source>
        <dbReference type="ARBA" id="ARBA00022840"/>
    </source>
</evidence>
<evidence type="ECO:0000313" key="5">
    <source>
        <dbReference type="EMBL" id="KPI90715.1"/>
    </source>
</evidence>
<dbReference type="Pfam" id="PF03133">
    <property type="entry name" value="TTL"/>
    <property type="match status" value="1"/>
</dbReference>
<dbReference type="VEuPathDB" id="TriTrypDB:Lsey_0002_0390"/>
<dbReference type="GO" id="GO:0036064">
    <property type="term" value="C:ciliary basal body"/>
    <property type="evidence" value="ECO:0007669"/>
    <property type="project" value="TreeGrafter"/>
</dbReference>